<dbReference type="EMBL" id="BMLN01000011">
    <property type="protein sequence ID" value="GGO06020.1"/>
    <property type="molecule type" value="Genomic_DNA"/>
</dbReference>
<evidence type="ECO:0000313" key="1">
    <source>
        <dbReference type="EMBL" id="GGO06020.1"/>
    </source>
</evidence>
<reference evidence="2" key="1">
    <citation type="journal article" date="2019" name="Int. J. Syst. Evol. Microbiol.">
        <title>The Global Catalogue of Microorganisms (GCM) 10K type strain sequencing project: providing services to taxonomists for standard genome sequencing and annotation.</title>
        <authorList>
            <consortium name="The Broad Institute Genomics Platform"/>
            <consortium name="The Broad Institute Genome Sequencing Center for Infectious Disease"/>
            <person name="Wu L."/>
            <person name="Ma J."/>
        </authorList>
    </citation>
    <scope>NUCLEOTIDE SEQUENCE [LARGE SCALE GENOMIC DNA]</scope>
    <source>
        <strain evidence="2">CGMCC 1.6964</strain>
    </source>
</reference>
<keyword evidence="2" id="KW-1185">Reference proteome</keyword>
<comment type="caution">
    <text evidence="1">The sequence shown here is derived from an EMBL/GenBank/DDBJ whole genome shotgun (WGS) entry which is preliminary data.</text>
</comment>
<name>A0ABQ2L7K3_9BACL</name>
<protein>
    <submittedName>
        <fullName evidence="1">Uncharacterized protein</fullName>
    </submittedName>
</protein>
<organism evidence="1 2">
    <name type="scientific">Saccharibacillus kuerlensis</name>
    <dbReference type="NCBI Taxonomy" id="459527"/>
    <lineage>
        <taxon>Bacteria</taxon>
        <taxon>Bacillati</taxon>
        <taxon>Bacillota</taxon>
        <taxon>Bacilli</taxon>
        <taxon>Bacillales</taxon>
        <taxon>Paenibacillaceae</taxon>
        <taxon>Saccharibacillus</taxon>
    </lineage>
</organism>
<gene>
    <name evidence="1" type="ORF">GCM10010969_32980</name>
</gene>
<sequence>MVFGSWFAEDMKEIVEKGFVSLEKDRFLSFNVTAQADIIDLKRHETTNER</sequence>
<dbReference type="Proteomes" id="UP000606653">
    <property type="component" value="Unassembled WGS sequence"/>
</dbReference>
<accession>A0ABQ2L7K3</accession>
<proteinExistence type="predicted"/>
<evidence type="ECO:0000313" key="2">
    <source>
        <dbReference type="Proteomes" id="UP000606653"/>
    </source>
</evidence>